<organism evidence="1 2">
    <name type="scientific">Penicillium alfredii</name>
    <dbReference type="NCBI Taxonomy" id="1506179"/>
    <lineage>
        <taxon>Eukaryota</taxon>
        <taxon>Fungi</taxon>
        <taxon>Dikarya</taxon>
        <taxon>Ascomycota</taxon>
        <taxon>Pezizomycotina</taxon>
        <taxon>Eurotiomycetes</taxon>
        <taxon>Eurotiomycetidae</taxon>
        <taxon>Eurotiales</taxon>
        <taxon>Aspergillaceae</taxon>
        <taxon>Penicillium</taxon>
    </lineage>
</organism>
<evidence type="ECO:0000313" key="2">
    <source>
        <dbReference type="Proteomes" id="UP001141434"/>
    </source>
</evidence>
<gene>
    <name evidence="1" type="ORF">NUU61_000168</name>
</gene>
<dbReference type="RefSeq" id="XP_056515602.1">
    <property type="nucleotide sequence ID" value="XM_056650752.1"/>
</dbReference>
<dbReference type="EMBL" id="JAPMSZ010000001">
    <property type="protein sequence ID" value="KAJ5114409.1"/>
    <property type="molecule type" value="Genomic_DNA"/>
</dbReference>
<name>A0A9W9G9H0_9EURO</name>
<dbReference type="OrthoDB" id="5327619at2759"/>
<dbReference type="GeneID" id="81389920"/>
<reference evidence="1" key="1">
    <citation type="submission" date="2022-11" db="EMBL/GenBank/DDBJ databases">
        <authorList>
            <person name="Petersen C."/>
        </authorList>
    </citation>
    <scope>NUCLEOTIDE SEQUENCE</scope>
    <source>
        <strain evidence="1">IBT 34128</strain>
    </source>
</reference>
<evidence type="ECO:0000313" key="1">
    <source>
        <dbReference type="EMBL" id="KAJ5114409.1"/>
    </source>
</evidence>
<proteinExistence type="predicted"/>
<comment type="caution">
    <text evidence="1">The sequence shown here is derived from an EMBL/GenBank/DDBJ whole genome shotgun (WGS) entry which is preliminary data.</text>
</comment>
<reference evidence="1" key="2">
    <citation type="journal article" date="2023" name="IMA Fungus">
        <title>Comparative genomic study of the Penicillium genus elucidates a diverse pangenome and 15 lateral gene transfer events.</title>
        <authorList>
            <person name="Petersen C."/>
            <person name="Sorensen T."/>
            <person name="Nielsen M.R."/>
            <person name="Sondergaard T.E."/>
            <person name="Sorensen J.L."/>
            <person name="Fitzpatrick D.A."/>
            <person name="Frisvad J.C."/>
            <person name="Nielsen K.L."/>
        </authorList>
    </citation>
    <scope>NUCLEOTIDE SEQUENCE</scope>
    <source>
        <strain evidence="1">IBT 34128</strain>
    </source>
</reference>
<sequence>MENHHTQPIELFAPTEFLAPTTREMYEFQQEVVQELQKLGCLWAEAIARINYVWGDADPAEEYYEIVYHEFPEYWAHGMYYEGYAPYWEEHVDRSTWEVKEAPPRDSVCWTVKDSESQIGQSVDVLKAPFEE</sequence>
<accession>A0A9W9G9H0</accession>
<protein>
    <submittedName>
        <fullName evidence="1">Uncharacterized protein</fullName>
    </submittedName>
</protein>
<dbReference type="Proteomes" id="UP001141434">
    <property type="component" value="Unassembled WGS sequence"/>
</dbReference>
<dbReference type="AlphaFoldDB" id="A0A9W9G9H0"/>
<keyword evidence="2" id="KW-1185">Reference proteome</keyword>